<dbReference type="Proteomes" id="UP000325743">
    <property type="component" value="Chromosome 1"/>
</dbReference>
<name>A0A5P3V9Y9_9BURK</name>
<sequence length="131" mass="14506">MTVARTCRSVMMNPLPFAQVSAARQINLEVLRGVSDVLSLTEMAFSQFETLMGWNLQWIHGAIPGSYECTRQLLAMHRPRDILAMQTLAVQLASGKALFPPPGLTSVPPPAPPVRQRGEYEHRRTANPPTL</sequence>
<evidence type="ECO:0000313" key="3">
    <source>
        <dbReference type="Proteomes" id="UP000325743"/>
    </source>
</evidence>
<gene>
    <name evidence="2" type="ORF">D2917_02350</name>
</gene>
<protein>
    <recommendedName>
        <fullName evidence="4">Phasin domain-containing protein</fullName>
    </recommendedName>
</protein>
<accession>A0A5P3V9Y9</accession>
<evidence type="ECO:0000256" key="1">
    <source>
        <dbReference type="SAM" id="MobiDB-lite"/>
    </source>
</evidence>
<evidence type="ECO:0008006" key="4">
    <source>
        <dbReference type="Google" id="ProtNLM"/>
    </source>
</evidence>
<dbReference type="AlphaFoldDB" id="A0A5P3V9Y9"/>
<reference evidence="2 3" key="1">
    <citation type="submission" date="2018-09" db="EMBL/GenBank/DDBJ databases">
        <title>Complete genome sequence of Cupriavidus oxalaticus T2, a bacterium capable of phenol tolerance and degradation.</title>
        <authorList>
            <person name="Yan J."/>
        </authorList>
    </citation>
    <scope>NUCLEOTIDE SEQUENCE [LARGE SCALE GENOMIC DNA]</scope>
    <source>
        <strain evidence="2 3">T2</strain>
    </source>
</reference>
<dbReference type="EMBL" id="CP032518">
    <property type="protein sequence ID" value="QEZ43186.1"/>
    <property type="molecule type" value="Genomic_DNA"/>
</dbReference>
<evidence type="ECO:0000313" key="2">
    <source>
        <dbReference type="EMBL" id="QEZ43186.1"/>
    </source>
</evidence>
<feature type="region of interest" description="Disordered" evidence="1">
    <location>
        <begin position="99"/>
        <end position="131"/>
    </location>
</feature>
<feature type="compositionally biased region" description="Pro residues" evidence="1">
    <location>
        <begin position="99"/>
        <end position="113"/>
    </location>
</feature>
<organism evidence="2 3">
    <name type="scientific">Cupriavidus oxalaticus</name>
    <dbReference type="NCBI Taxonomy" id="96344"/>
    <lineage>
        <taxon>Bacteria</taxon>
        <taxon>Pseudomonadati</taxon>
        <taxon>Pseudomonadota</taxon>
        <taxon>Betaproteobacteria</taxon>
        <taxon>Burkholderiales</taxon>
        <taxon>Burkholderiaceae</taxon>
        <taxon>Cupriavidus</taxon>
    </lineage>
</organism>
<proteinExistence type="predicted"/>